<dbReference type="PRINTS" id="PR00598">
    <property type="entry name" value="HTHMARR"/>
</dbReference>
<organism evidence="6 7">
    <name type="scientific">Verticiella sediminum</name>
    <dbReference type="NCBI Taxonomy" id="1247510"/>
    <lineage>
        <taxon>Bacteria</taxon>
        <taxon>Pseudomonadati</taxon>
        <taxon>Pseudomonadota</taxon>
        <taxon>Betaproteobacteria</taxon>
        <taxon>Burkholderiales</taxon>
        <taxon>Alcaligenaceae</taxon>
        <taxon>Verticiella</taxon>
    </lineage>
</organism>
<keyword evidence="3" id="KW-0804">Transcription</keyword>
<dbReference type="InterPro" id="IPR036388">
    <property type="entry name" value="WH-like_DNA-bd_sf"/>
</dbReference>
<dbReference type="InterPro" id="IPR023187">
    <property type="entry name" value="Tscrpt_reg_MarR-type_CS"/>
</dbReference>
<dbReference type="Proteomes" id="UP000318405">
    <property type="component" value="Unassembled WGS sequence"/>
</dbReference>
<evidence type="ECO:0000259" key="5">
    <source>
        <dbReference type="PROSITE" id="PS50995"/>
    </source>
</evidence>
<dbReference type="SMART" id="SM00347">
    <property type="entry name" value="HTH_MARR"/>
    <property type="match status" value="1"/>
</dbReference>
<dbReference type="Gene3D" id="1.10.10.10">
    <property type="entry name" value="Winged helix-like DNA-binding domain superfamily/Winged helix DNA-binding domain"/>
    <property type="match status" value="1"/>
</dbReference>
<dbReference type="PANTHER" id="PTHR33164">
    <property type="entry name" value="TRANSCRIPTIONAL REGULATOR, MARR FAMILY"/>
    <property type="match status" value="1"/>
</dbReference>
<keyword evidence="1" id="KW-0805">Transcription regulation</keyword>
<dbReference type="EMBL" id="VLTJ01000029">
    <property type="protein sequence ID" value="TSH92870.1"/>
    <property type="molecule type" value="Genomic_DNA"/>
</dbReference>
<dbReference type="PROSITE" id="PS50995">
    <property type="entry name" value="HTH_MARR_2"/>
    <property type="match status" value="1"/>
</dbReference>
<dbReference type="GO" id="GO:0003700">
    <property type="term" value="F:DNA-binding transcription factor activity"/>
    <property type="evidence" value="ECO:0007669"/>
    <property type="project" value="InterPro"/>
</dbReference>
<sequence length="161" mass="17690">MSSPSPQSTTEPSGPYHGDNMVGEETVGYLVKQLSQALHREVDQRVAPLDLTAMQWRPILLLAKGMADNPVELARLVGVDTGAMTRTLDRLEAKGLLRRLRSQTDRRRVKLELTDEGRARAGQLPYALAAAQNRLLRGISTDELDAFTGMIRRMLANGAAP</sequence>
<dbReference type="AlphaFoldDB" id="A0A556AJ26"/>
<reference evidence="6 7" key="1">
    <citation type="submission" date="2019-07" db="EMBL/GenBank/DDBJ databases">
        <title>Qingshengfaniella alkalisoli gen. nov., sp. nov., isolated from saline soil.</title>
        <authorList>
            <person name="Xu L."/>
            <person name="Huang X.-X."/>
            <person name="Sun J.-Q."/>
        </authorList>
    </citation>
    <scope>NUCLEOTIDE SEQUENCE [LARGE SCALE GENOMIC DNA]</scope>
    <source>
        <strain evidence="6 7">DSM 27279</strain>
    </source>
</reference>
<dbReference type="PROSITE" id="PS01117">
    <property type="entry name" value="HTH_MARR_1"/>
    <property type="match status" value="1"/>
</dbReference>
<protein>
    <submittedName>
        <fullName evidence="6">MarR family transcriptional regulator</fullName>
    </submittedName>
</protein>
<dbReference type="SUPFAM" id="SSF46785">
    <property type="entry name" value="Winged helix' DNA-binding domain"/>
    <property type="match status" value="1"/>
</dbReference>
<dbReference type="InterPro" id="IPR000835">
    <property type="entry name" value="HTH_MarR-typ"/>
</dbReference>
<dbReference type="Pfam" id="PF01047">
    <property type="entry name" value="MarR"/>
    <property type="match status" value="1"/>
</dbReference>
<dbReference type="InterPro" id="IPR039422">
    <property type="entry name" value="MarR/SlyA-like"/>
</dbReference>
<evidence type="ECO:0000256" key="1">
    <source>
        <dbReference type="ARBA" id="ARBA00023015"/>
    </source>
</evidence>
<evidence type="ECO:0000256" key="2">
    <source>
        <dbReference type="ARBA" id="ARBA00023125"/>
    </source>
</evidence>
<keyword evidence="7" id="KW-1185">Reference proteome</keyword>
<evidence type="ECO:0000313" key="7">
    <source>
        <dbReference type="Proteomes" id="UP000318405"/>
    </source>
</evidence>
<feature type="domain" description="HTH marR-type" evidence="5">
    <location>
        <begin position="24"/>
        <end position="156"/>
    </location>
</feature>
<evidence type="ECO:0000256" key="3">
    <source>
        <dbReference type="ARBA" id="ARBA00023163"/>
    </source>
</evidence>
<dbReference type="OrthoDB" id="6195716at2"/>
<evidence type="ECO:0000313" key="6">
    <source>
        <dbReference type="EMBL" id="TSH92870.1"/>
    </source>
</evidence>
<gene>
    <name evidence="6" type="ORF">FOZ76_15870</name>
</gene>
<dbReference type="RefSeq" id="WP_143949236.1">
    <property type="nucleotide sequence ID" value="NZ_BAABMB010000001.1"/>
</dbReference>
<feature type="region of interest" description="Disordered" evidence="4">
    <location>
        <begin position="1"/>
        <end position="22"/>
    </location>
</feature>
<keyword evidence="2" id="KW-0238">DNA-binding</keyword>
<comment type="caution">
    <text evidence="6">The sequence shown here is derived from an EMBL/GenBank/DDBJ whole genome shotgun (WGS) entry which is preliminary data.</text>
</comment>
<dbReference type="PANTHER" id="PTHR33164:SF87">
    <property type="entry name" value="MULTIPLE ANTIBIOTIC RESISTANCE PROTEIN MARR"/>
    <property type="match status" value="1"/>
</dbReference>
<dbReference type="GO" id="GO:0006950">
    <property type="term" value="P:response to stress"/>
    <property type="evidence" value="ECO:0007669"/>
    <property type="project" value="TreeGrafter"/>
</dbReference>
<accession>A0A556AJ26</accession>
<evidence type="ECO:0000256" key="4">
    <source>
        <dbReference type="SAM" id="MobiDB-lite"/>
    </source>
</evidence>
<feature type="compositionally biased region" description="Low complexity" evidence="4">
    <location>
        <begin position="1"/>
        <end position="15"/>
    </location>
</feature>
<name>A0A556AJ26_9BURK</name>
<proteinExistence type="predicted"/>
<dbReference type="InterPro" id="IPR036390">
    <property type="entry name" value="WH_DNA-bd_sf"/>
</dbReference>
<dbReference type="GO" id="GO:0003677">
    <property type="term" value="F:DNA binding"/>
    <property type="evidence" value="ECO:0007669"/>
    <property type="project" value="UniProtKB-KW"/>
</dbReference>